<gene>
    <name evidence="1" type="ORF">FCALED_LOCUS9500</name>
</gene>
<evidence type="ECO:0000313" key="2">
    <source>
        <dbReference type="Proteomes" id="UP000789570"/>
    </source>
</evidence>
<name>A0A9N9CZ65_9GLOM</name>
<comment type="caution">
    <text evidence="1">The sequence shown here is derived from an EMBL/GenBank/DDBJ whole genome shotgun (WGS) entry which is preliminary data.</text>
</comment>
<reference evidence="1" key="1">
    <citation type="submission" date="2021-06" db="EMBL/GenBank/DDBJ databases">
        <authorList>
            <person name="Kallberg Y."/>
            <person name="Tangrot J."/>
            <person name="Rosling A."/>
        </authorList>
    </citation>
    <scope>NUCLEOTIDE SEQUENCE</scope>
    <source>
        <strain evidence="1">UK204</strain>
    </source>
</reference>
<proteinExistence type="predicted"/>
<dbReference type="Proteomes" id="UP000789570">
    <property type="component" value="Unassembled WGS sequence"/>
</dbReference>
<evidence type="ECO:0000313" key="1">
    <source>
        <dbReference type="EMBL" id="CAG8619947.1"/>
    </source>
</evidence>
<dbReference type="AlphaFoldDB" id="A0A9N9CZ65"/>
<protein>
    <submittedName>
        <fullName evidence="1">7134_t:CDS:1</fullName>
    </submittedName>
</protein>
<sequence>MSPSLELVADFSLLSDHAMLSFFINRFQDIFRLVLLSKIFFLSSITNVNHPNAINNSAKDLWKGLTYDYQEHVTISSNDSSGRSDNSNEADIRKKLYIEDLTTRKDVYGLCENRLTAKELYQTLHKLDIERHQTNSDIQIQMQKYISVRVDKLNCNSNDNQFKITQTHSQAIYTTLDSLQINDE</sequence>
<accession>A0A9N9CZ65</accession>
<dbReference type="EMBL" id="CAJVPQ010003170">
    <property type="protein sequence ID" value="CAG8619947.1"/>
    <property type="molecule type" value="Genomic_DNA"/>
</dbReference>
<feature type="non-terminal residue" evidence="1">
    <location>
        <position position="184"/>
    </location>
</feature>
<organism evidence="1 2">
    <name type="scientific">Funneliformis caledonium</name>
    <dbReference type="NCBI Taxonomy" id="1117310"/>
    <lineage>
        <taxon>Eukaryota</taxon>
        <taxon>Fungi</taxon>
        <taxon>Fungi incertae sedis</taxon>
        <taxon>Mucoromycota</taxon>
        <taxon>Glomeromycotina</taxon>
        <taxon>Glomeromycetes</taxon>
        <taxon>Glomerales</taxon>
        <taxon>Glomeraceae</taxon>
        <taxon>Funneliformis</taxon>
    </lineage>
</organism>
<keyword evidence="2" id="KW-1185">Reference proteome</keyword>